<accession>A0A6J4TM54</accession>
<dbReference type="InterPro" id="IPR002877">
    <property type="entry name" value="RNA_MeTrfase_FtsJ_dom"/>
</dbReference>
<dbReference type="Pfam" id="PF01479">
    <property type="entry name" value="S4"/>
    <property type="match status" value="1"/>
</dbReference>
<dbReference type="InterPro" id="IPR029063">
    <property type="entry name" value="SAM-dependent_MTases_sf"/>
</dbReference>
<dbReference type="SMART" id="SM00363">
    <property type="entry name" value="S4"/>
    <property type="match status" value="1"/>
</dbReference>
<evidence type="ECO:0000256" key="2">
    <source>
        <dbReference type="ARBA" id="ARBA00029460"/>
    </source>
</evidence>
<evidence type="ECO:0000256" key="3">
    <source>
        <dbReference type="PROSITE-ProRule" id="PRU00182"/>
    </source>
</evidence>
<dbReference type="SUPFAM" id="SSF53335">
    <property type="entry name" value="S-adenosyl-L-methionine-dependent methyltransferases"/>
    <property type="match status" value="1"/>
</dbReference>
<evidence type="ECO:0000259" key="4">
    <source>
        <dbReference type="SMART" id="SM00363"/>
    </source>
</evidence>
<dbReference type="Gene3D" id="3.40.50.150">
    <property type="entry name" value="Vaccinia Virus protein VP39"/>
    <property type="match status" value="1"/>
</dbReference>
<dbReference type="PROSITE" id="PS50889">
    <property type="entry name" value="S4"/>
    <property type="match status" value="1"/>
</dbReference>
<organism evidence="5">
    <name type="scientific">uncultured Thermomicrobiales bacterium</name>
    <dbReference type="NCBI Taxonomy" id="1645740"/>
    <lineage>
        <taxon>Bacteria</taxon>
        <taxon>Pseudomonadati</taxon>
        <taxon>Thermomicrobiota</taxon>
        <taxon>Thermomicrobia</taxon>
        <taxon>Thermomicrobiales</taxon>
        <taxon>environmental samples</taxon>
    </lineage>
</organism>
<sequence length="269" mass="28054">MTAVVPVGKARLDEAVVARGLANTRSRARALILAGDVQVNGATVVRAGAPVRPADAVELAARPRFVSRGGDKLAHALDRFRIVPIGLVAADFGASTGGFTDCLLQGGVSRVYAVDVGYGQLDARLRQDPRVTVMERLNARYLDRLPEPVDLVVIDVSFISLGVIFPVAAKVLISGGRCVPLIKPQFEAGRRDVGKGGVVKDAAIHRQVLETVLAAATENGFSIQGLTASPLRGPAGNVEFLAALTLDREPTDAAPLIAAALAEAAELAT</sequence>
<keyword evidence="5" id="KW-0808">Transferase</keyword>
<comment type="similarity">
    <text evidence="2">Belongs to the TlyA family.</text>
</comment>
<protein>
    <submittedName>
        <fullName evidence="5">RNA binding methyltransferase FtsJ like</fullName>
    </submittedName>
</protein>
<dbReference type="PIRSF" id="PIRSF005578">
    <property type="entry name" value="TlyA"/>
    <property type="match status" value="1"/>
</dbReference>
<gene>
    <name evidence="5" type="ORF">AVDCRST_MAG73-569</name>
</gene>
<name>A0A6J4TM54_9BACT</name>
<dbReference type="CDD" id="cd00165">
    <property type="entry name" value="S4"/>
    <property type="match status" value="1"/>
</dbReference>
<evidence type="ECO:0000256" key="1">
    <source>
        <dbReference type="ARBA" id="ARBA00022884"/>
    </source>
</evidence>
<reference evidence="5" key="1">
    <citation type="submission" date="2020-02" db="EMBL/GenBank/DDBJ databases">
        <authorList>
            <person name="Meier V. D."/>
        </authorList>
    </citation>
    <scope>NUCLEOTIDE SEQUENCE</scope>
    <source>
        <strain evidence="5">AVDCRST_MAG73</strain>
    </source>
</reference>
<dbReference type="GO" id="GO:0032259">
    <property type="term" value="P:methylation"/>
    <property type="evidence" value="ECO:0007669"/>
    <property type="project" value="UniProtKB-KW"/>
</dbReference>
<dbReference type="PANTHER" id="PTHR32319">
    <property type="entry name" value="BACTERIAL HEMOLYSIN-LIKE PROTEIN"/>
    <property type="match status" value="1"/>
</dbReference>
<dbReference type="SUPFAM" id="SSF55174">
    <property type="entry name" value="Alpha-L RNA-binding motif"/>
    <property type="match status" value="1"/>
</dbReference>
<keyword evidence="1 3" id="KW-0694">RNA-binding</keyword>
<dbReference type="InterPro" id="IPR036986">
    <property type="entry name" value="S4_RNA-bd_sf"/>
</dbReference>
<proteinExistence type="inferred from homology"/>
<dbReference type="NCBIfam" id="TIGR00478">
    <property type="entry name" value="tly"/>
    <property type="match status" value="1"/>
</dbReference>
<evidence type="ECO:0000313" key="5">
    <source>
        <dbReference type="EMBL" id="CAA9526012.1"/>
    </source>
</evidence>
<dbReference type="GO" id="GO:0008168">
    <property type="term" value="F:methyltransferase activity"/>
    <property type="evidence" value="ECO:0007669"/>
    <property type="project" value="UniProtKB-KW"/>
</dbReference>
<dbReference type="AlphaFoldDB" id="A0A6J4TM54"/>
<dbReference type="InterPro" id="IPR047048">
    <property type="entry name" value="TlyA"/>
</dbReference>
<dbReference type="EMBL" id="CADCWE010000031">
    <property type="protein sequence ID" value="CAA9526012.1"/>
    <property type="molecule type" value="Genomic_DNA"/>
</dbReference>
<dbReference type="InterPro" id="IPR002942">
    <property type="entry name" value="S4_RNA-bd"/>
</dbReference>
<dbReference type="InterPro" id="IPR004538">
    <property type="entry name" value="Hemolysin_A/TlyA"/>
</dbReference>
<dbReference type="Pfam" id="PF01728">
    <property type="entry name" value="FtsJ"/>
    <property type="match status" value="1"/>
</dbReference>
<dbReference type="Gene3D" id="3.10.290.10">
    <property type="entry name" value="RNA-binding S4 domain"/>
    <property type="match status" value="1"/>
</dbReference>
<keyword evidence="5" id="KW-0489">Methyltransferase</keyword>
<feature type="domain" description="RNA-binding S4" evidence="4">
    <location>
        <begin position="10"/>
        <end position="71"/>
    </location>
</feature>
<dbReference type="PANTHER" id="PTHR32319:SF0">
    <property type="entry name" value="BACTERIAL HEMOLYSIN-LIKE PROTEIN"/>
    <property type="match status" value="1"/>
</dbReference>
<dbReference type="GO" id="GO:0003723">
    <property type="term" value="F:RNA binding"/>
    <property type="evidence" value="ECO:0007669"/>
    <property type="project" value="UniProtKB-KW"/>
</dbReference>